<evidence type="ECO:0000256" key="1">
    <source>
        <dbReference type="SAM" id="SignalP"/>
    </source>
</evidence>
<dbReference type="OMA" id="KPWIQGV"/>
<feature type="chain" id="PRO_5005488933" description="Chitin-binding type-2 domain-containing protein" evidence="1">
    <location>
        <begin position="19"/>
        <end position="81"/>
    </location>
</feature>
<dbReference type="InterPro" id="IPR036508">
    <property type="entry name" value="Chitin-bd_dom_sf"/>
</dbReference>
<dbReference type="AlphaFoldDB" id="A0A0K2UUV0"/>
<dbReference type="GO" id="GO:0005576">
    <property type="term" value="C:extracellular region"/>
    <property type="evidence" value="ECO:0007669"/>
    <property type="project" value="InterPro"/>
</dbReference>
<feature type="signal peptide" evidence="1">
    <location>
        <begin position="1"/>
        <end position="18"/>
    </location>
</feature>
<accession>A0A0K2UUV0</accession>
<name>A0A0K2UUV0_LEPSM</name>
<reference evidence="3" key="1">
    <citation type="submission" date="2014-05" db="EMBL/GenBank/DDBJ databases">
        <authorList>
            <person name="Chronopoulou M."/>
        </authorList>
    </citation>
    <scope>NUCLEOTIDE SEQUENCE</scope>
    <source>
        <tissue evidence="3">Whole organism</tissue>
    </source>
</reference>
<dbReference type="SUPFAM" id="SSF57625">
    <property type="entry name" value="Invertebrate chitin-binding proteins"/>
    <property type="match status" value="1"/>
</dbReference>
<keyword evidence="1" id="KW-0732">Signal</keyword>
<organism evidence="3">
    <name type="scientific">Lepeophtheirus salmonis</name>
    <name type="common">Salmon louse</name>
    <name type="synonym">Caligus salmonis</name>
    <dbReference type="NCBI Taxonomy" id="72036"/>
    <lineage>
        <taxon>Eukaryota</taxon>
        <taxon>Metazoa</taxon>
        <taxon>Ecdysozoa</taxon>
        <taxon>Arthropoda</taxon>
        <taxon>Crustacea</taxon>
        <taxon>Multicrustacea</taxon>
        <taxon>Hexanauplia</taxon>
        <taxon>Copepoda</taxon>
        <taxon>Siphonostomatoida</taxon>
        <taxon>Caligidae</taxon>
        <taxon>Lepeophtheirus</taxon>
    </lineage>
</organism>
<protein>
    <recommendedName>
        <fullName evidence="2">Chitin-binding type-2 domain-containing protein</fullName>
    </recommendedName>
</protein>
<evidence type="ECO:0000313" key="3">
    <source>
        <dbReference type="EMBL" id="CDW41461.1"/>
    </source>
</evidence>
<sequence length="81" mass="9313">MYRFMVLLLVVGLVYSEAKPWIQGVDLSLPREVDPENPIQAHPDDCKVFYVYNYPMTCGEELVFSQESLSCVPKEKRPECA</sequence>
<proteinExistence type="predicted"/>
<dbReference type="InterPro" id="IPR002557">
    <property type="entry name" value="Chitin-bd_dom"/>
</dbReference>
<dbReference type="GO" id="GO:0008061">
    <property type="term" value="F:chitin binding"/>
    <property type="evidence" value="ECO:0007669"/>
    <property type="project" value="InterPro"/>
</dbReference>
<evidence type="ECO:0000259" key="2">
    <source>
        <dbReference type="Pfam" id="PF01607"/>
    </source>
</evidence>
<feature type="domain" description="Chitin-binding type-2" evidence="2">
    <location>
        <begin position="40"/>
        <end position="80"/>
    </location>
</feature>
<dbReference type="Pfam" id="PF01607">
    <property type="entry name" value="CBM_14"/>
    <property type="match status" value="1"/>
</dbReference>
<dbReference type="EMBL" id="HACA01024100">
    <property type="protein sequence ID" value="CDW41461.1"/>
    <property type="molecule type" value="Transcribed_RNA"/>
</dbReference>